<evidence type="ECO:0000313" key="3">
    <source>
        <dbReference type="Proteomes" id="UP000029707"/>
    </source>
</evidence>
<dbReference type="STRING" id="425400.LS65_00670"/>
<feature type="compositionally biased region" description="Polar residues" evidence="1">
    <location>
        <begin position="144"/>
        <end position="164"/>
    </location>
</feature>
<feature type="region of interest" description="Disordered" evidence="1">
    <location>
        <begin position="257"/>
        <end position="293"/>
    </location>
</feature>
<feature type="compositionally biased region" description="Low complexity" evidence="1">
    <location>
        <begin position="7"/>
        <end position="22"/>
    </location>
</feature>
<keyword evidence="3" id="KW-1185">Reference proteome</keyword>
<evidence type="ECO:0000256" key="1">
    <source>
        <dbReference type="SAM" id="MobiDB-lite"/>
    </source>
</evidence>
<dbReference type="Proteomes" id="UP000029707">
    <property type="component" value="Unassembled WGS sequence"/>
</dbReference>
<dbReference type="AlphaFoldDB" id="A0A4U8TKU4"/>
<dbReference type="GeneID" id="82320885"/>
<dbReference type="EMBL" id="JRMQ02000009">
    <property type="protein sequence ID" value="TLE01052.1"/>
    <property type="molecule type" value="Genomic_DNA"/>
</dbReference>
<sequence length="293" mass="32163">MLDTAQNTILNKTNSITNNTSKRPNSPSSEVDKLENKFEEMFAKAKQVKNPNAKATESAKQNAVQAKSTPQTTPTNKVAQAKVATSNSLMPFEFEDNNGQDSKISLQEKITKSSKESKAPEVNPLIEALSAPLATKNAPKDVKQNQNSESPLSQRNTKEQNIATNASLKTEQIQKSPTLTTMPTPQAPNNNNKTLGDIEKIAKEKGLNPSNMTLTQEENSPAPIAPKVREIPISAKEKIVYEYENNVDRIAIIQRGTKKPKNITSKISNEYPTKKPDDENINVSSSKDRPPIG</sequence>
<feature type="region of interest" description="Disordered" evidence="1">
    <location>
        <begin position="130"/>
        <end position="164"/>
    </location>
</feature>
<protein>
    <submittedName>
        <fullName evidence="2">Uncharacterized protein</fullName>
    </submittedName>
</protein>
<gene>
    <name evidence="2" type="ORF">LS65_007015</name>
</gene>
<accession>A0A4U8TKU4</accession>
<feature type="compositionally biased region" description="Polar residues" evidence="1">
    <location>
        <begin position="49"/>
        <end position="81"/>
    </location>
</feature>
<feature type="region of interest" description="Disordered" evidence="1">
    <location>
        <begin position="46"/>
        <end position="81"/>
    </location>
</feature>
<dbReference type="RefSeq" id="WP_034360483.1">
    <property type="nucleotide sequence ID" value="NZ_CAJUDB010000020.1"/>
</dbReference>
<evidence type="ECO:0000313" key="2">
    <source>
        <dbReference type="EMBL" id="TLE01052.1"/>
    </source>
</evidence>
<organism evidence="2 3">
    <name type="scientific">Helicobacter japonicus</name>
    <dbReference type="NCBI Taxonomy" id="425400"/>
    <lineage>
        <taxon>Bacteria</taxon>
        <taxon>Pseudomonadati</taxon>
        <taxon>Campylobacterota</taxon>
        <taxon>Epsilonproteobacteria</taxon>
        <taxon>Campylobacterales</taxon>
        <taxon>Helicobacteraceae</taxon>
        <taxon>Helicobacter</taxon>
    </lineage>
</organism>
<name>A0A4U8TKU4_9HELI</name>
<reference evidence="2 3" key="1">
    <citation type="journal article" date="2014" name="Genome Announc.">
        <title>Draft genome sequences of eight enterohepatic helicobacter species isolated from both laboratory and wild rodents.</title>
        <authorList>
            <person name="Sheh A."/>
            <person name="Shen Z."/>
            <person name="Fox J.G."/>
        </authorList>
    </citation>
    <scope>NUCLEOTIDE SEQUENCE [LARGE SCALE GENOMIC DNA]</scope>
    <source>
        <strain evidence="2 3">MIT 01-6451</strain>
    </source>
</reference>
<comment type="caution">
    <text evidence="2">The sequence shown here is derived from an EMBL/GenBank/DDBJ whole genome shotgun (WGS) entry which is preliminary data.</text>
</comment>
<proteinExistence type="predicted"/>
<feature type="compositionally biased region" description="Polar residues" evidence="1">
    <location>
        <begin position="262"/>
        <end position="271"/>
    </location>
</feature>
<dbReference type="OrthoDB" id="5329219at2"/>
<feature type="region of interest" description="Disordered" evidence="1">
    <location>
        <begin position="1"/>
        <end position="32"/>
    </location>
</feature>